<keyword evidence="6" id="KW-1185">Reference proteome</keyword>
<dbReference type="RefSeq" id="WP_070999178.1">
    <property type="nucleotide sequence ID" value="NZ_CAJCKR010000058.1"/>
</dbReference>
<accession>A0ABV2NRM4</accession>
<dbReference type="PANTHER" id="PTHR46796:SF6">
    <property type="entry name" value="ARAC SUBFAMILY"/>
    <property type="match status" value="1"/>
</dbReference>
<protein>
    <submittedName>
        <fullName evidence="5">AraC-like DNA-binding protein</fullName>
    </submittedName>
</protein>
<evidence type="ECO:0000259" key="4">
    <source>
        <dbReference type="PROSITE" id="PS01124"/>
    </source>
</evidence>
<comment type="caution">
    <text evidence="5">The sequence shown here is derived from an EMBL/GenBank/DDBJ whole genome shotgun (WGS) entry which is preliminary data.</text>
</comment>
<dbReference type="PROSITE" id="PS01124">
    <property type="entry name" value="HTH_ARAC_FAMILY_2"/>
    <property type="match status" value="1"/>
</dbReference>
<keyword evidence="3" id="KW-0804">Transcription</keyword>
<evidence type="ECO:0000313" key="5">
    <source>
        <dbReference type="EMBL" id="MET3869165.1"/>
    </source>
</evidence>
<dbReference type="PANTHER" id="PTHR46796">
    <property type="entry name" value="HTH-TYPE TRANSCRIPTIONAL ACTIVATOR RHAS-RELATED"/>
    <property type="match status" value="1"/>
</dbReference>
<dbReference type="PROSITE" id="PS00041">
    <property type="entry name" value="HTH_ARAC_FAMILY_1"/>
    <property type="match status" value="1"/>
</dbReference>
<keyword evidence="1" id="KW-0805">Transcription regulation</keyword>
<dbReference type="InterPro" id="IPR018060">
    <property type="entry name" value="HTH_AraC"/>
</dbReference>
<name>A0ABV2NRM4_9HYPH</name>
<dbReference type="SMART" id="SM00342">
    <property type="entry name" value="HTH_ARAC"/>
    <property type="match status" value="1"/>
</dbReference>
<evidence type="ECO:0000313" key="6">
    <source>
        <dbReference type="Proteomes" id="UP001549119"/>
    </source>
</evidence>
<dbReference type="Proteomes" id="UP001549119">
    <property type="component" value="Unassembled WGS sequence"/>
</dbReference>
<dbReference type="InterPro" id="IPR035418">
    <property type="entry name" value="AraC-bd_2"/>
</dbReference>
<dbReference type="Pfam" id="PF14525">
    <property type="entry name" value="AraC_binding_2"/>
    <property type="match status" value="1"/>
</dbReference>
<feature type="domain" description="HTH araC/xylS-type" evidence="4">
    <location>
        <begin position="211"/>
        <end position="312"/>
    </location>
</feature>
<dbReference type="Gene3D" id="1.10.10.60">
    <property type="entry name" value="Homeodomain-like"/>
    <property type="match status" value="1"/>
</dbReference>
<proteinExistence type="predicted"/>
<evidence type="ECO:0000256" key="2">
    <source>
        <dbReference type="ARBA" id="ARBA00023125"/>
    </source>
</evidence>
<keyword evidence="2" id="KW-0238">DNA-binding</keyword>
<dbReference type="InterPro" id="IPR018062">
    <property type="entry name" value="HTH_AraC-typ_CS"/>
</dbReference>
<organism evidence="5 6">
    <name type="scientific">Methylobacterium radiotolerans</name>
    <dbReference type="NCBI Taxonomy" id="31998"/>
    <lineage>
        <taxon>Bacteria</taxon>
        <taxon>Pseudomonadati</taxon>
        <taxon>Pseudomonadota</taxon>
        <taxon>Alphaproteobacteria</taxon>
        <taxon>Hyphomicrobiales</taxon>
        <taxon>Methylobacteriaceae</taxon>
        <taxon>Methylobacterium</taxon>
    </lineage>
</organism>
<gene>
    <name evidence="5" type="ORF">ABIC20_006474</name>
</gene>
<dbReference type="InterPro" id="IPR050204">
    <property type="entry name" value="AraC_XylS_family_regulators"/>
</dbReference>
<dbReference type="EMBL" id="JBEPNW010000002">
    <property type="protein sequence ID" value="MET3869165.1"/>
    <property type="molecule type" value="Genomic_DNA"/>
</dbReference>
<reference evidence="5 6" key="1">
    <citation type="submission" date="2024-06" db="EMBL/GenBank/DDBJ databases">
        <title>Genomics of switchgrass bacterial isolates.</title>
        <authorList>
            <person name="Shade A."/>
        </authorList>
    </citation>
    <scope>NUCLEOTIDE SEQUENCE [LARGE SCALE GENOMIC DNA]</scope>
    <source>
        <strain evidence="5 6">PvP084</strain>
    </source>
</reference>
<evidence type="ECO:0000256" key="3">
    <source>
        <dbReference type="ARBA" id="ARBA00023163"/>
    </source>
</evidence>
<dbReference type="PRINTS" id="PR00032">
    <property type="entry name" value="HTHARAC"/>
</dbReference>
<dbReference type="Pfam" id="PF12833">
    <property type="entry name" value="HTH_18"/>
    <property type="match status" value="1"/>
</dbReference>
<dbReference type="SUPFAM" id="SSF46689">
    <property type="entry name" value="Homeodomain-like"/>
    <property type="match status" value="1"/>
</dbReference>
<sequence>MRRVFSTAGIHPRTRFKLWQEVVADRIGPVEQRRRADGPFAGEIEIGAVGPLTFSRITQGAITTTITADTVRRRPDGLIRVNFRLAGSSTFQQHGREALQGAGDFTVVDHHPGLLDARTDGQTLVMALPRERLEGVLGPARLFAALTMTAESATTRLVTTFFGDLLRVNRRLSPEAAERMAAIGVDLIVAALAERMAREVPRTLHGSVVVQRAKAHVEANLGEPSLDPPRLAAAMGVSLRRLQELFHERGQHISDWIWERRLAAAAKGLSDPVSLHRPIGVVAYECGFASQAHFARRFKDRHGLSPRAYREAAALRLSGSRPDP</sequence>
<dbReference type="InterPro" id="IPR020449">
    <property type="entry name" value="Tscrpt_reg_AraC-type_HTH"/>
</dbReference>
<evidence type="ECO:0000256" key="1">
    <source>
        <dbReference type="ARBA" id="ARBA00023015"/>
    </source>
</evidence>
<dbReference type="InterPro" id="IPR009057">
    <property type="entry name" value="Homeodomain-like_sf"/>
</dbReference>